<protein>
    <submittedName>
        <fullName evidence="3">Uncharacterized protein</fullName>
    </submittedName>
</protein>
<dbReference type="SUPFAM" id="SSF57997">
    <property type="entry name" value="Tropomyosin"/>
    <property type="match status" value="1"/>
</dbReference>
<feature type="region of interest" description="Disordered" evidence="2">
    <location>
        <begin position="229"/>
        <end position="277"/>
    </location>
</feature>
<comment type="caution">
    <text evidence="3">The sequence shown here is derived from an EMBL/GenBank/DDBJ whole genome shotgun (WGS) entry which is preliminary data.</text>
</comment>
<sequence>MVVERPSSSSNQPRASPGLPPFHKVPKHDITELVRRVQIRGARADDFVALAETLINRKNTLVARIEAWKHKFDSQLCDQGLNEQAWVQLGPPFRQLEKEMDNLLMRMAGLVEETGATINRANEAEARAMELSERNYQLLTEKEEVEQKYAALVVDHKEVINEKCRLEKELGDMKSRFDSLDGRVKCLEIDLCVVHKPFMKAYSRRGALLVPPKVFRPGQQLLYEEDATDVGSSYPVPHNEERRFRDGVITPMSISPVGSSSSSSSSDDEDSSGTDLCEFMSQWPAKGSFIN</sequence>
<dbReference type="Proteomes" id="UP000187203">
    <property type="component" value="Unassembled WGS sequence"/>
</dbReference>
<feature type="coiled-coil region" evidence="1">
    <location>
        <begin position="93"/>
        <end position="162"/>
    </location>
</feature>
<keyword evidence="1" id="KW-0175">Coiled coil</keyword>
<accession>A0A1R3KJI3</accession>
<gene>
    <name evidence="3" type="ORF">COLO4_07544</name>
</gene>
<feature type="compositionally biased region" description="Polar residues" evidence="2">
    <location>
        <begin position="1"/>
        <end position="14"/>
    </location>
</feature>
<evidence type="ECO:0000313" key="4">
    <source>
        <dbReference type="Proteomes" id="UP000187203"/>
    </source>
</evidence>
<proteinExistence type="predicted"/>
<name>A0A1R3KJI3_9ROSI</name>
<organism evidence="3 4">
    <name type="scientific">Corchorus olitorius</name>
    <dbReference type="NCBI Taxonomy" id="93759"/>
    <lineage>
        <taxon>Eukaryota</taxon>
        <taxon>Viridiplantae</taxon>
        <taxon>Streptophyta</taxon>
        <taxon>Embryophyta</taxon>
        <taxon>Tracheophyta</taxon>
        <taxon>Spermatophyta</taxon>
        <taxon>Magnoliopsida</taxon>
        <taxon>eudicotyledons</taxon>
        <taxon>Gunneridae</taxon>
        <taxon>Pentapetalae</taxon>
        <taxon>rosids</taxon>
        <taxon>malvids</taxon>
        <taxon>Malvales</taxon>
        <taxon>Malvaceae</taxon>
        <taxon>Grewioideae</taxon>
        <taxon>Apeibeae</taxon>
        <taxon>Corchorus</taxon>
    </lineage>
</organism>
<evidence type="ECO:0000256" key="2">
    <source>
        <dbReference type="SAM" id="MobiDB-lite"/>
    </source>
</evidence>
<reference evidence="4" key="1">
    <citation type="submission" date="2013-09" db="EMBL/GenBank/DDBJ databases">
        <title>Corchorus olitorius genome sequencing.</title>
        <authorList>
            <person name="Alam M."/>
            <person name="Haque M.S."/>
            <person name="Islam M.S."/>
            <person name="Emdad E.M."/>
            <person name="Islam M.M."/>
            <person name="Ahmed B."/>
            <person name="Halim A."/>
            <person name="Hossen Q.M.M."/>
            <person name="Hossain M.Z."/>
            <person name="Ahmed R."/>
            <person name="Khan M.M."/>
            <person name="Islam R."/>
            <person name="Rashid M.M."/>
            <person name="Khan S.A."/>
            <person name="Rahman M.S."/>
            <person name="Alam M."/>
            <person name="Yahiya A.S."/>
            <person name="Khan M.S."/>
            <person name="Azam M.S."/>
            <person name="Haque T."/>
            <person name="Lashkar M.Z.H."/>
            <person name="Akhand A.I."/>
            <person name="Morshed G."/>
            <person name="Roy S."/>
            <person name="Uddin K.S."/>
            <person name="Rabeya T."/>
            <person name="Hossain A.S."/>
            <person name="Chowdhury A."/>
            <person name="Snigdha A.R."/>
            <person name="Mortoza M.S."/>
            <person name="Matin S.A."/>
            <person name="Hoque S.M.E."/>
            <person name="Islam M.K."/>
            <person name="Roy D.K."/>
            <person name="Haider R."/>
            <person name="Moosa M.M."/>
            <person name="Elias S.M."/>
            <person name="Hasan A.M."/>
            <person name="Jahan S."/>
            <person name="Shafiuddin M."/>
            <person name="Mahmood N."/>
            <person name="Shommy N.S."/>
        </authorList>
    </citation>
    <scope>NUCLEOTIDE SEQUENCE [LARGE SCALE GENOMIC DNA]</scope>
    <source>
        <strain evidence="4">cv. O-4</strain>
    </source>
</reference>
<evidence type="ECO:0000256" key="1">
    <source>
        <dbReference type="SAM" id="Coils"/>
    </source>
</evidence>
<evidence type="ECO:0000313" key="3">
    <source>
        <dbReference type="EMBL" id="OMP07204.1"/>
    </source>
</evidence>
<dbReference type="EMBL" id="AWUE01013352">
    <property type="protein sequence ID" value="OMP07204.1"/>
    <property type="molecule type" value="Genomic_DNA"/>
</dbReference>
<feature type="region of interest" description="Disordered" evidence="2">
    <location>
        <begin position="1"/>
        <end position="25"/>
    </location>
</feature>
<keyword evidence="4" id="KW-1185">Reference proteome</keyword>
<dbReference type="AlphaFoldDB" id="A0A1R3KJI3"/>